<keyword evidence="3" id="KW-0804">Transcription</keyword>
<dbReference type="PANTHER" id="PTHR42756">
    <property type="entry name" value="TRANSCRIPTIONAL REGULATOR, MARR"/>
    <property type="match status" value="1"/>
</dbReference>
<dbReference type="SMART" id="SM00347">
    <property type="entry name" value="HTH_MARR"/>
    <property type="match status" value="1"/>
</dbReference>
<evidence type="ECO:0000313" key="5">
    <source>
        <dbReference type="EMBL" id="MBE6504533.1"/>
    </source>
</evidence>
<reference evidence="5" key="1">
    <citation type="submission" date="2019-04" db="EMBL/GenBank/DDBJ databases">
        <title>Evolution of Biomass-Degrading Anaerobic Consortia Revealed by Metagenomics.</title>
        <authorList>
            <person name="Peng X."/>
        </authorList>
    </citation>
    <scope>NUCLEOTIDE SEQUENCE</scope>
    <source>
        <strain evidence="5">SIG12</strain>
    </source>
</reference>
<protein>
    <submittedName>
        <fullName evidence="5">MarR family transcriptional regulator</fullName>
    </submittedName>
</protein>
<evidence type="ECO:0000259" key="4">
    <source>
        <dbReference type="PROSITE" id="PS50995"/>
    </source>
</evidence>
<dbReference type="Proteomes" id="UP000762703">
    <property type="component" value="Unassembled WGS sequence"/>
</dbReference>
<gene>
    <name evidence="5" type="ORF">E7Z73_02140</name>
</gene>
<evidence type="ECO:0000256" key="3">
    <source>
        <dbReference type="ARBA" id="ARBA00023163"/>
    </source>
</evidence>
<keyword evidence="2" id="KW-0238">DNA-binding</keyword>
<evidence type="ECO:0000256" key="1">
    <source>
        <dbReference type="ARBA" id="ARBA00023015"/>
    </source>
</evidence>
<feature type="domain" description="HTH marR-type" evidence="4">
    <location>
        <begin position="16"/>
        <end position="143"/>
    </location>
</feature>
<comment type="caution">
    <text evidence="5">The sequence shown here is derived from an EMBL/GenBank/DDBJ whole genome shotgun (WGS) entry which is preliminary data.</text>
</comment>
<organism evidence="5 6">
    <name type="scientific">Methanobrevibacter millerae</name>
    <dbReference type="NCBI Taxonomy" id="230361"/>
    <lineage>
        <taxon>Archaea</taxon>
        <taxon>Methanobacteriati</taxon>
        <taxon>Methanobacteriota</taxon>
        <taxon>Methanomada group</taxon>
        <taxon>Methanobacteria</taxon>
        <taxon>Methanobacteriales</taxon>
        <taxon>Methanobacteriaceae</taxon>
        <taxon>Methanobrevibacter</taxon>
    </lineage>
</organism>
<dbReference type="Gene3D" id="1.10.10.10">
    <property type="entry name" value="Winged helix-like DNA-binding domain superfamily/Winged helix DNA-binding domain"/>
    <property type="match status" value="1"/>
</dbReference>
<dbReference type="Pfam" id="PF01047">
    <property type="entry name" value="MarR"/>
    <property type="match status" value="1"/>
</dbReference>
<keyword evidence="1" id="KW-0805">Transcription regulation</keyword>
<dbReference type="PROSITE" id="PS01117">
    <property type="entry name" value="HTH_MARR_1"/>
    <property type="match status" value="1"/>
</dbReference>
<dbReference type="RefSeq" id="WP_303736181.1">
    <property type="nucleotide sequence ID" value="NZ_SUTE01000015.1"/>
</dbReference>
<proteinExistence type="predicted"/>
<dbReference type="PRINTS" id="PR00598">
    <property type="entry name" value="HTHMARR"/>
</dbReference>
<dbReference type="GO" id="GO:0003700">
    <property type="term" value="F:DNA-binding transcription factor activity"/>
    <property type="evidence" value="ECO:0007669"/>
    <property type="project" value="InterPro"/>
</dbReference>
<dbReference type="AlphaFoldDB" id="A0A8T3VGR3"/>
<sequence length="157" mass="18060">MSCCDLEDIDSKDLPISKLVALIYKSQKIFFKNMLSELNINNTQFHILFEISNDSNINQEKIASRCNVNKGAVARSIKKLEDNDFISRTIDENNRRQNIISLTPKGKETINQATDLLDDMEDYLFDDNDEKELLQKILKDLAIKAISLNEKGFDKIE</sequence>
<accession>A0A8T3VGR3</accession>
<dbReference type="InterPro" id="IPR023187">
    <property type="entry name" value="Tscrpt_reg_MarR-type_CS"/>
</dbReference>
<dbReference type="EMBL" id="SUTE01000015">
    <property type="protein sequence ID" value="MBE6504533.1"/>
    <property type="molecule type" value="Genomic_DNA"/>
</dbReference>
<evidence type="ECO:0000256" key="2">
    <source>
        <dbReference type="ARBA" id="ARBA00023125"/>
    </source>
</evidence>
<dbReference type="InterPro" id="IPR036390">
    <property type="entry name" value="WH_DNA-bd_sf"/>
</dbReference>
<dbReference type="InterPro" id="IPR000835">
    <property type="entry name" value="HTH_MarR-typ"/>
</dbReference>
<dbReference type="SUPFAM" id="SSF46785">
    <property type="entry name" value="Winged helix' DNA-binding domain"/>
    <property type="match status" value="1"/>
</dbReference>
<dbReference type="PROSITE" id="PS50995">
    <property type="entry name" value="HTH_MARR_2"/>
    <property type="match status" value="1"/>
</dbReference>
<name>A0A8T3VGR3_9EURY</name>
<dbReference type="InterPro" id="IPR036388">
    <property type="entry name" value="WH-like_DNA-bd_sf"/>
</dbReference>
<evidence type="ECO:0000313" key="6">
    <source>
        <dbReference type="Proteomes" id="UP000762703"/>
    </source>
</evidence>
<dbReference type="GO" id="GO:0003677">
    <property type="term" value="F:DNA binding"/>
    <property type="evidence" value="ECO:0007669"/>
    <property type="project" value="UniProtKB-KW"/>
</dbReference>
<dbReference type="PANTHER" id="PTHR42756:SF1">
    <property type="entry name" value="TRANSCRIPTIONAL REPRESSOR OF EMRAB OPERON"/>
    <property type="match status" value="1"/>
</dbReference>